<organism evidence="1 2">
    <name type="scientific">Cirrhinus molitorella</name>
    <name type="common">mud carp</name>
    <dbReference type="NCBI Taxonomy" id="172907"/>
    <lineage>
        <taxon>Eukaryota</taxon>
        <taxon>Metazoa</taxon>
        <taxon>Chordata</taxon>
        <taxon>Craniata</taxon>
        <taxon>Vertebrata</taxon>
        <taxon>Euteleostomi</taxon>
        <taxon>Actinopterygii</taxon>
        <taxon>Neopterygii</taxon>
        <taxon>Teleostei</taxon>
        <taxon>Ostariophysi</taxon>
        <taxon>Cypriniformes</taxon>
        <taxon>Cyprinidae</taxon>
        <taxon>Labeoninae</taxon>
        <taxon>Labeonini</taxon>
        <taxon>Cirrhinus</taxon>
    </lineage>
</organism>
<reference evidence="1 2" key="1">
    <citation type="submission" date="2023-09" db="EMBL/GenBank/DDBJ databases">
        <authorList>
            <person name="Wang M."/>
        </authorList>
    </citation>
    <scope>NUCLEOTIDE SEQUENCE [LARGE SCALE GENOMIC DNA]</scope>
    <source>
        <strain evidence="1">GT-2023</strain>
        <tissue evidence="1">Liver</tissue>
    </source>
</reference>
<name>A0ABR3LH99_9TELE</name>
<keyword evidence="2" id="KW-1185">Reference proteome</keyword>
<dbReference type="Proteomes" id="UP001558613">
    <property type="component" value="Unassembled WGS sequence"/>
</dbReference>
<dbReference type="EMBL" id="JAYMGO010000022">
    <property type="protein sequence ID" value="KAL1252261.1"/>
    <property type="molecule type" value="Genomic_DNA"/>
</dbReference>
<proteinExistence type="predicted"/>
<gene>
    <name evidence="1" type="ORF">QQF64_020057</name>
</gene>
<protein>
    <submittedName>
        <fullName evidence="1">Uncharacterized protein</fullName>
    </submittedName>
</protein>
<evidence type="ECO:0000313" key="2">
    <source>
        <dbReference type="Proteomes" id="UP001558613"/>
    </source>
</evidence>
<comment type="caution">
    <text evidence="1">The sequence shown here is derived from an EMBL/GenBank/DDBJ whole genome shotgun (WGS) entry which is preliminary data.</text>
</comment>
<sequence length="101" mass="11499">MLRKERSQVCSEHNVKRRREVDDAHLELSVASAIKEVGPTFGCTFMTGHQKAYMQVKFESEECYDRFINLIMSCGKRSWMPTPPLQSFQGLLAVGCHHPVG</sequence>
<accession>A0ABR3LH99</accession>
<evidence type="ECO:0000313" key="1">
    <source>
        <dbReference type="EMBL" id="KAL1252261.1"/>
    </source>
</evidence>